<reference evidence="1 2" key="1">
    <citation type="submission" date="2024-05" db="EMBL/GenBank/DDBJ databases">
        <authorList>
            <person name="Duchaud E."/>
        </authorList>
    </citation>
    <scope>NUCLEOTIDE SEQUENCE [LARGE SCALE GENOMIC DNA]</scope>
    <source>
        <strain evidence="1">Ena-SAMPLE-TAB-13-05-2024-13:56:06:370-140308</strain>
    </source>
</reference>
<evidence type="ECO:0000313" key="1">
    <source>
        <dbReference type="EMBL" id="CAL2102318.1"/>
    </source>
</evidence>
<dbReference type="EMBL" id="CAXJIO010000011">
    <property type="protein sequence ID" value="CAL2102318.1"/>
    <property type="molecule type" value="Genomic_DNA"/>
</dbReference>
<keyword evidence="2" id="KW-1185">Reference proteome</keyword>
<sequence>MNSEEKYIPKSYLTVEMIKEVMEEFDWPSQYEVFEDDEMVNTFIVKFLACEIELYDVPEDGINLTFLTYDFGKKLDAEYSEVVYLECIDNYNPEKDIDVEYNSYTDRVDDTRRMVRNKMKNLQYYHLGFIKGDNHDWVNKFLDRKNSL</sequence>
<name>A0ABM9P9R1_9FLAO</name>
<dbReference type="Proteomes" id="UP001497527">
    <property type="component" value="Unassembled WGS sequence"/>
</dbReference>
<comment type="caution">
    <text evidence="1">The sequence shown here is derived from an EMBL/GenBank/DDBJ whole genome shotgun (WGS) entry which is preliminary data.</text>
</comment>
<organism evidence="1 2">
    <name type="scientific">Tenacibaculum polynesiense</name>
    <dbReference type="NCBI Taxonomy" id="3137857"/>
    <lineage>
        <taxon>Bacteria</taxon>
        <taxon>Pseudomonadati</taxon>
        <taxon>Bacteroidota</taxon>
        <taxon>Flavobacteriia</taxon>
        <taxon>Flavobacteriales</taxon>
        <taxon>Flavobacteriaceae</taxon>
        <taxon>Tenacibaculum</taxon>
    </lineage>
</organism>
<protein>
    <submittedName>
        <fullName evidence="1">Uncharacterized protein</fullName>
    </submittedName>
</protein>
<evidence type="ECO:0000313" key="2">
    <source>
        <dbReference type="Proteomes" id="UP001497527"/>
    </source>
</evidence>
<gene>
    <name evidence="1" type="ORF">T190423A01A_20069</name>
</gene>
<dbReference type="RefSeq" id="WP_348715489.1">
    <property type="nucleotide sequence ID" value="NZ_CAXJIO010000011.1"/>
</dbReference>
<proteinExistence type="predicted"/>
<accession>A0ABM9P9R1</accession>